<keyword evidence="3" id="KW-1185">Reference proteome</keyword>
<protein>
    <submittedName>
        <fullName evidence="2">Uncharacterized protein</fullName>
    </submittedName>
</protein>
<feature type="region of interest" description="Disordered" evidence="1">
    <location>
        <begin position="69"/>
        <end position="88"/>
    </location>
</feature>
<reference evidence="2 3" key="1">
    <citation type="submission" date="2019-04" db="EMBL/GenBank/DDBJ databases">
        <title>An improved genome assembly and genetic linkage map for asparagus bean, Vigna unguiculata ssp. sesquipedialis.</title>
        <authorList>
            <person name="Xia Q."/>
            <person name="Zhang R."/>
            <person name="Dong Y."/>
        </authorList>
    </citation>
    <scope>NUCLEOTIDE SEQUENCE [LARGE SCALE GENOMIC DNA]</scope>
    <source>
        <tissue evidence="2">Leaf</tissue>
    </source>
</reference>
<evidence type="ECO:0000256" key="1">
    <source>
        <dbReference type="SAM" id="MobiDB-lite"/>
    </source>
</evidence>
<gene>
    <name evidence="2" type="ORF">DEO72_LG7g1741</name>
</gene>
<sequence>MPRFCVEPRPYCLIRAQKQNPFFLARAAAISLCKFRRRCFFFSPRLPASPPLETTTRASCHHRRLVSHPATAVSSRLQPPPRETTTRALAPSRLASVHHHARPLLLSRPSLCLSASVPASLYHHANTFVLLPQLSRRGFL</sequence>
<accession>A0A4D6MIA2</accession>
<evidence type="ECO:0000313" key="2">
    <source>
        <dbReference type="EMBL" id="QCE00451.1"/>
    </source>
</evidence>
<evidence type="ECO:0000313" key="3">
    <source>
        <dbReference type="Proteomes" id="UP000501690"/>
    </source>
</evidence>
<dbReference type="EMBL" id="CP039351">
    <property type="protein sequence ID" value="QCE00451.1"/>
    <property type="molecule type" value="Genomic_DNA"/>
</dbReference>
<proteinExistence type="predicted"/>
<dbReference type="AlphaFoldDB" id="A0A4D6MIA2"/>
<dbReference type="Proteomes" id="UP000501690">
    <property type="component" value="Linkage Group LG7"/>
</dbReference>
<organism evidence="2 3">
    <name type="scientific">Vigna unguiculata</name>
    <name type="common">Cowpea</name>
    <dbReference type="NCBI Taxonomy" id="3917"/>
    <lineage>
        <taxon>Eukaryota</taxon>
        <taxon>Viridiplantae</taxon>
        <taxon>Streptophyta</taxon>
        <taxon>Embryophyta</taxon>
        <taxon>Tracheophyta</taxon>
        <taxon>Spermatophyta</taxon>
        <taxon>Magnoliopsida</taxon>
        <taxon>eudicotyledons</taxon>
        <taxon>Gunneridae</taxon>
        <taxon>Pentapetalae</taxon>
        <taxon>rosids</taxon>
        <taxon>fabids</taxon>
        <taxon>Fabales</taxon>
        <taxon>Fabaceae</taxon>
        <taxon>Papilionoideae</taxon>
        <taxon>50 kb inversion clade</taxon>
        <taxon>NPAAA clade</taxon>
        <taxon>indigoferoid/millettioid clade</taxon>
        <taxon>Phaseoleae</taxon>
        <taxon>Vigna</taxon>
    </lineage>
</organism>
<name>A0A4D6MIA2_VIGUN</name>